<evidence type="ECO:0000313" key="2">
    <source>
        <dbReference type="Proteomes" id="UP000292639"/>
    </source>
</evidence>
<gene>
    <name evidence="1" type="ORF">DNJ96_17150</name>
</gene>
<sequence>MASEACVEEGLYERVLQRLATALQDAGDEGTDERELEIHGLTPAEFELIRAYLHRDSQWLSGWHAAAREQAQQAHSFALKKLAMPLAVQQTLTCALCNSDVRWPVSPGPAVCPACGSQLLRARQRLCG</sequence>
<accession>A0A4Q9QZL8</accession>
<dbReference type="OrthoDB" id="6892877at2"/>
<dbReference type="EMBL" id="QJUP01000031">
    <property type="protein sequence ID" value="TBU90083.1"/>
    <property type="molecule type" value="Genomic_DNA"/>
</dbReference>
<protein>
    <submittedName>
        <fullName evidence="1">Uncharacterized protein</fullName>
    </submittedName>
</protein>
<proteinExistence type="predicted"/>
<evidence type="ECO:0000313" key="1">
    <source>
        <dbReference type="EMBL" id="TBU90083.1"/>
    </source>
</evidence>
<reference evidence="1 2" key="1">
    <citation type="submission" date="2018-06" db="EMBL/GenBank/DDBJ databases">
        <title>Three novel Pseudomonas species isolated from symptomatic oak.</title>
        <authorList>
            <person name="Bueno-Gonzalez V."/>
            <person name="Brady C."/>
        </authorList>
    </citation>
    <scope>NUCLEOTIDE SEQUENCE [LARGE SCALE GENOMIC DNA]</scope>
    <source>
        <strain evidence="1 2">P17C</strain>
    </source>
</reference>
<organism evidence="1 2">
    <name type="scientific">Stutzerimonas kirkiae</name>
    <dbReference type="NCBI Taxonomy" id="2211392"/>
    <lineage>
        <taxon>Bacteria</taxon>
        <taxon>Pseudomonadati</taxon>
        <taxon>Pseudomonadota</taxon>
        <taxon>Gammaproteobacteria</taxon>
        <taxon>Pseudomonadales</taxon>
        <taxon>Pseudomonadaceae</taxon>
        <taxon>Stutzerimonas</taxon>
    </lineage>
</organism>
<keyword evidence="2" id="KW-1185">Reference proteome</keyword>
<dbReference type="AlphaFoldDB" id="A0A4Q9QZL8"/>
<dbReference type="RefSeq" id="WP_131185964.1">
    <property type="nucleotide sequence ID" value="NZ_QJUO01000041.1"/>
</dbReference>
<name>A0A4Q9QZL8_9GAMM</name>
<comment type="caution">
    <text evidence="1">The sequence shown here is derived from an EMBL/GenBank/DDBJ whole genome shotgun (WGS) entry which is preliminary data.</text>
</comment>
<dbReference type="Proteomes" id="UP000292639">
    <property type="component" value="Unassembled WGS sequence"/>
</dbReference>